<proteinExistence type="predicted"/>
<name>A0ABN3HAY8_9ACTN</name>
<evidence type="ECO:0000313" key="4">
    <source>
        <dbReference type="Proteomes" id="UP001500253"/>
    </source>
</evidence>
<dbReference type="InterPro" id="IPR000551">
    <property type="entry name" value="MerR-type_HTH_dom"/>
</dbReference>
<evidence type="ECO:0000256" key="1">
    <source>
        <dbReference type="ARBA" id="ARBA00023125"/>
    </source>
</evidence>
<evidence type="ECO:0000313" key="3">
    <source>
        <dbReference type="EMBL" id="GAA2374517.1"/>
    </source>
</evidence>
<dbReference type="InterPro" id="IPR047057">
    <property type="entry name" value="MerR_fam"/>
</dbReference>
<dbReference type="PANTHER" id="PTHR30204:SF93">
    <property type="entry name" value="HTH MERR-TYPE DOMAIN-CONTAINING PROTEIN"/>
    <property type="match status" value="1"/>
</dbReference>
<dbReference type="Gene3D" id="1.10.1660.10">
    <property type="match status" value="1"/>
</dbReference>
<dbReference type="Proteomes" id="UP001500253">
    <property type="component" value="Unassembled WGS sequence"/>
</dbReference>
<dbReference type="RefSeq" id="WP_346179307.1">
    <property type="nucleotide sequence ID" value="NZ_BAAASD010000073.1"/>
</dbReference>
<evidence type="ECO:0000259" key="2">
    <source>
        <dbReference type="PROSITE" id="PS50937"/>
    </source>
</evidence>
<comment type="caution">
    <text evidence="3">The sequence shown here is derived from an EMBL/GenBank/DDBJ whole genome shotgun (WGS) entry which is preliminary data.</text>
</comment>
<accession>A0ABN3HAY8</accession>
<feature type="domain" description="HTH merR-type" evidence="2">
    <location>
        <begin position="15"/>
        <end position="84"/>
    </location>
</feature>
<dbReference type="InterPro" id="IPR009061">
    <property type="entry name" value="DNA-bd_dom_put_sf"/>
</dbReference>
<dbReference type="PANTHER" id="PTHR30204">
    <property type="entry name" value="REDOX-CYCLING DRUG-SENSING TRANSCRIPTIONAL ACTIVATOR SOXR"/>
    <property type="match status" value="1"/>
</dbReference>
<reference evidence="3 4" key="1">
    <citation type="journal article" date="2019" name="Int. J. Syst. Evol. Microbiol.">
        <title>The Global Catalogue of Microorganisms (GCM) 10K type strain sequencing project: providing services to taxonomists for standard genome sequencing and annotation.</title>
        <authorList>
            <consortium name="The Broad Institute Genomics Platform"/>
            <consortium name="The Broad Institute Genome Sequencing Center for Infectious Disease"/>
            <person name="Wu L."/>
            <person name="Ma J."/>
        </authorList>
    </citation>
    <scope>NUCLEOTIDE SEQUENCE [LARGE SCALE GENOMIC DNA]</scope>
    <source>
        <strain evidence="3 4">JCM 4316</strain>
    </source>
</reference>
<dbReference type="SMART" id="SM00422">
    <property type="entry name" value="HTH_MERR"/>
    <property type="match status" value="1"/>
</dbReference>
<sequence>MANTDMATTDTEEPTLTVDELAARAGVTVRTVRFYGTRGLLPPPVIGPRRVGHYGPEHLSRLALIEELQHHGMTLSAIERYLRQLPPDLSADDLAIHRALVASWAPDAPEVASREQLARRAGRPLSEEDVDRLAALNVLERTDDPDVFRIDPGVLHLGMRLLDVPIALETILAAHTVVLEHSRSAARELSRLFREEVWGPDQEGGSGPSGPERIRAKKSLSAHMQPLVVQSLVIAFQRSMKRELRGWYGQDAAEGEDAAHRA</sequence>
<keyword evidence="1" id="KW-0238">DNA-binding</keyword>
<dbReference type="PROSITE" id="PS50937">
    <property type="entry name" value="HTH_MERR_2"/>
    <property type="match status" value="1"/>
</dbReference>
<dbReference type="SUPFAM" id="SSF46955">
    <property type="entry name" value="Putative DNA-binding domain"/>
    <property type="match status" value="1"/>
</dbReference>
<keyword evidence="4" id="KW-1185">Reference proteome</keyword>
<dbReference type="PRINTS" id="PR00040">
    <property type="entry name" value="HTHMERR"/>
</dbReference>
<organism evidence="3 4">
    <name type="scientific">Streptomyces cuspidosporus</name>
    <dbReference type="NCBI Taxonomy" id="66882"/>
    <lineage>
        <taxon>Bacteria</taxon>
        <taxon>Bacillati</taxon>
        <taxon>Actinomycetota</taxon>
        <taxon>Actinomycetes</taxon>
        <taxon>Kitasatosporales</taxon>
        <taxon>Streptomycetaceae</taxon>
        <taxon>Streptomyces</taxon>
    </lineage>
</organism>
<protein>
    <submittedName>
        <fullName evidence="3">MerR family transcriptional regulator</fullName>
    </submittedName>
</protein>
<dbReference type="Pfam" id="PF13411">
    <property type="entry name" value="MerR_1"/>
    <property type="match status" value="1"/>
</dbReference>
<dbReference type="EMBL" id="BAAASD010000073">
    <property type="protein sequence ID" value="GAA2374517.1"/>
    <property type="molecule type" value="Genomic_DNA"/>
</dbReference>
<gene>
    <name evidence="3" type="ORF">GCM10010246_81740</name>
</gene>